<name>A0A285PYE7_9VIRU</name>
<keyword evidence="2" id="KW-1185">Reference proteome</keyword>
<gene>
    <name evidence="1" type="ORF">BQ9231_00339</name>
</gene>
<proteinExistence type="predicted"/>
<dbReference type="Proteomes" id="UP000274850">
    <property type="component" value="Segment"/>
</dbReference>
<accession>A0A285PYE7</accession>
<sequence>MRREIIVPILLEMEIKDILRMSLLEPDLFDESTWRMLCKSLFNTSWDHYSFLLQTGRKRFVEIAKRKCFLPVDCPLQQIYLAIFNQRKDILEKCCKEHPKLAEKICLHSSTRTRIYFNRDMYSFLYQCLGKEPAYREHQVGQHQNNFYNSLALLEMMVGKGDGTKSLLERFNQKMGLGIYRTGVMDDDYIRLYDDLQMCVLYGNQDDLVVVDDDNIEFWLTLYSRSQKRDIIERLIEQANKNNLPLMNRESILSLLYKSNNLELARKFEEKFNKRIYDNDFAMKLITYYLNTGDDRGLYESLCILEKRGMIKEGVVDGFVFNLGLDEVNLVLRRCGIRKGGSLF</sequence>
<reference evidence="1" key="1">
    <citation type="submission" date="2017-08" db="EMBL/GenBank/DDBJ databases">
        <authorList>
            <person name="de Groot N.N."/>
        </authorList>
    </citation>
    <scope>NUCLEOTIDE SEQUENCE</scope>
</reference>
<organism evidence="1">
    <name type="scientific">Cedratvirus lausannensis</name>
    <dbReference type="NCBI Taxonomy" id="2023205"/>
    <lineage>
        <taxon>Viruses</taxon>
        <taxon>Pithoviruses</taxon>
        <taxon>Orthocedratvirinae</taxon>
        <taxon>Alphacedratvirus</taxon>
        <taxon>Alphacedratvirus francolausannense</taxon>
    </lineage>
</organism>
<evidence type="ECO:0000313" key="2">
    <source>
        <dbReference type="Proteomes" id="UP000274850"/>
    </source>
</evidence>
<evidence type="ECO:0000313" key="1">
    <source>
        <dbReference type="EMBL" id="SOB74222.1"/>
    </source>
</evidence>
<dbReference type="EMBL" id="LT907979">
    <property type="protein sequence ID" value="SOB74222.1"/>
    <property type="molecule type" value="Genomic_DNA"/>
</dbReference>
<protein>
    <submittedName>
        <fullName evidence="1">Uncharacterized protein</fullName>
    </submittedName>
</protein>